<proteinExistence type="predicted"/>
<dbReference type="AlphaFoldDB" id="A0A4R2GTH7"/>
<evidence type="ECO:0000313" key="2">
    <source>
        <dbReference type="EMBL" id="TCO13791.1"/>
    </source>
</evidence>
<keyword evidence="1" id="KW-0812">Transmembrane</keyword>
<comment type="caution">
    <text evidence="2">The sequence shown here is derived from an EMBL/GenBank/DDBJ whole genome shotgun (WGS) entry which is preliminary data.</text>
</comment>
<keyword evidence="1" id="KW-1133">Transmembrane helix</keyword>
<feature type="transmembrane region" description="Helical" evidence="1">
    <location>
        <begin position="38"/>
        <end position="61"/>
    </location>
</feature>
<name>A0A4R2GTH7_9HYPH</name>
<dbReference type="RefSeq" id="WP_132005835.1">
    <property type="nucleotide sequence ID" value="NZ_JBHUNN010000002.1"/>
</dbReference>
<evidence type="ECO:0000313" key="3">
    <source>
        <dbReference type="Proteomes" id="UP000294881"/>
    </source>
</evidence>
<protein>
    <submittedName>
        <fullName evidence="2">Uncharacterized protein</fullName>
    </submittedName>
</protein>
<reference evidence="2 3" key="1">
    <citation type="submission" date="2019-03" db="EMBL/GenBank/DDBJ databases">
        <title>Genomic Encyclopedia of Type Strains, Phase IV (KMG-IV): sequencing the most valuable type-strain genomes for metagenomic binning, comparative biology and taxonomic classification.</title>
        <authorList>
            <person name="Goeker M."/>
        </authorList>
    </citation>
    <scope>NUCLEOTIDE SEQUENCE [LARGE SCALE GENOMIC DNA]</scope>
    <source>
        <strain evidence="2 3">DSM 22958</strain>
    </source>
</reference>
<sequence>MGKQEAALFSGAVAAEAMQDPAVRQKTGRPDAAPRARVWAGVAALALGAVFCVGLAGPLAAGERPPVKKRNPAQVRQELREPRLDAKALADRIDRREPARSGKGVMRFGDTEIRVGGRASVGYGYSGR</sequence>
<dbReference type="Proteomes" id="UP000294881">
    <property type="component" value="Unassembled WGS sequence"/>
</dbReference>
<keyword evidence="1" id="KW-0472">Membrane</keyword>
<gene>
    <name evidence="2" type="ORF">EV666_105162</name>
</gene>
<organism evidence="2 3">
    <name type="scientific">Camelimonas lactis</name>
    <dbReference type="NCBI Taxonomy" id="659006"/>
    <lineage>
        <taxon>Bacteria</taxon>
        <taxon>Pseudomonadati</taxon>
        <taxon>Pseudomonadota</taxon>
        <taxon>Alphaproteobacteria</taxon>
        <taxon>Hyphomicrobiales</taxon>
        <taxon>Chelatococcaceae</taxon>
        <taxon>Camelimonas</taxon>
    </lineage>
</organism>
<dbReference type="EMBL" id="SLWL01000005">
    <property type="protein sequence ID" value="TCO13791.1"/>
    <property type="molecule type" value="Genomic_DNA"/>
</dbReference>
<accession>A0A4R2GTH7</accession>
<keyword evidence="3" id="KW-1185">Reference proteome</keyword>
<evidence type="ECO:0000256" key="1">
    <source>
        <dbReference type="SAM" id="Phobius"/>
    </source>
</evidence>